<keyword evidence="8" id="KW-1185">Reference proteome</keyword>
<feature type="compositionally biased region" description="Basic residues" evidence="5">
    <location>
        <begin position="42"/>
        <end position="53"/>
    </location>
</feature>
<keyword evidence="3" id="KW-0862">Zinc</keyword>
<dbReference type="EMBL" id="JACMSC010000009">
    <property type="protein sequence ID" value="KAG6507691.1"/>
    <property type="molecule type" value="Genomic_DNA"/>
</dbReference>
<dbReference type="GO" id="GO:0061630">
    <property type="term" value="F:ubiquitin protein ligase activity"/>
    <property type="evidence" value="ECO:0007669"/>
    <property type="project" value="TreeGrafter"/>
</dbReference>
<reference evidence="7 8" key="1">
    <citation type="submission" date="2020-08" db="EMBL/GenBank/DDBJ databases">
        <title>Plant Genome Project.</title>
        <authorList>
            <person name="Zhang R.-G."/>
        </authorList>
    </citation>
    <scope>NUCLEOTIDE SEQUENCE [LARGE SCALE GENOMIC DNA]</scope>
    <source>
        <tissue evidence="7">Rhizome</tissue>
    </source>
</reference>
<dbReference type="AlphaFoldDB" id="A0A8J5GJP9"/>
<organism evidence="7 8">
    <name type="scientific">Zingiber officinale</name>
    <name type="common">Ginger</name>
    <name type="synonym">Amomum zingiber</name>
    <dbReference type="NCBI Taxonomy" id="94328"/>
    <lineage>
        <taxon>Eukaryota</taxon>
        <taxon>Viridiplantae</taxon>
        <taxon>Streptophyta</taxon>
        <taxon>Embryophyta</taxon>
        <taxon>Tracheophyta</taxon>
        <taxon>Spermatophyta</taxon>
        <taxon>Magnoliopsida</taxon>
        <taxon>Liliopsida</taxon>
        <taxon>Zingiberales</taxon>
        <taxon>Zingiberaceae</taxon>
        <taxon>Zingiber</taxon>
    </lineage>
</organism>
<dbReference type="SMART" id="SM00184">
    <property type="entry name" value="RING"/>
    <property type="match status" value="1"/>
</dbReference>
<dbReference type="Gene3D" id="3.30.40.10">
    <property type="entry name" value="Zinc/RING finger domain, C3HC4 (zinc finger)"/>
    <property type="match status" value="1"/>
</dbReference>
<keyword evidence="2 4" id="KW-0863">Zinc-finger</keyword>
<dbReference type="PANTHER" id="PTHR45931:SF3">
    <property type="entry name" value="RING ZINC FINGER-CONTAINING PROTEIN"/>
    <property type="match status" value="1"/>
</dbReference>
<evidence type="ECO:0000256" key="1">
    <source>
        <dbReference type="ARBA" id="ARBA00022723"/>
    </source>
</evidence>
<dbReference type="GO" id="GO:0008270">
    <property type="term" value="F:zinc ion binding"/>
    <property type="evidence" value="ECO:0007669"/>
    <property type="project" value="UniProtKB-KW"/>
</dbReference>
<gene>
    <name evidence="7" type="ORF">ZIOFF_033042</name>
</gene>
<accession>A0A8J5GJP9</accession>
<dbReference type="Pfam" id="PF13639">
    <property type="entry name" value="zf-RING_2"/>
    <property type="match status" value="1"/>
</dbReference>
<evidence type="ECO:0000313" key="7">
    <source>
        <dbReference type="EMBL" id="KAG6507691.1"/>
    </source>
</evidence>
<evidence type="ECO:0000256" key="3">
    <source>
        <dbReference type="ARBA" id="ARBA00022833"/>
    </source>
</evidence>
<comment type="caution">
    <text evidence="7">The sequence shown here is derived from an EMBL/GenBank/DDBJ whole genome shotgun (WGS) entry which is preliminary data.</text>
</comment>
<dbReference type="InterPro" id="IPR051834">
    <property type="entry name" value="RING_finger_E3_ligase"/>
</dbReference>
<sequence>MLSASGLLYNWRSRAGRSHPDPDPSLDPLSAAPAAGGDAYPRHSRRHNRRRRRLGDGPQLEPRHIPPAYHSTIQRIFGNLNCDQSATNLSNLVKEFEPDWLGNQNDGDSMIGSSIYGASLASTLDRLSLTRSDQLPGVVLQARARLQERLRGISPSGNSQTGLTLDITRNEVAMNDEMRLVNDGEPDAESLVEWFESGSLAPSSRAETDGHVQYANRPPGLSSKAFSNLQMEVYVERAFLDCSICLERFVEGEELIQLSCRHRFHPDCLEPWAKICGECPYCRTTI</sequence>
<proteinExistence type="predicted"/>
<evidence type="ECO:0000256" key="5">
    <source>
        <dbReference type="SAM" id="MobiDB-lite"/>
    </source>
</evidence>
<dbReference type="InterPro" id="IPR001841">
    <property type="entry name" value="Znf_RING"/>
</dbReference>
<feature type="region of interest" description="Disordered" evidence="5">
    <location>
        <begin position="14"/>
        <end position="67"/>
    </location>
</feature>
<feature type="compositionally biased region" description="Low complexity" evidence="5">
    <location>
        <begin position="26"/>
        <end position="39"/>
    </location>
</feature>
<protein>
    <recommendedName>
        <fullName evidence="6">RING-type domain-containing protein</fullName>
    </recommendedName>
</protein>
<evidence type="ECO:0000256" key="2">
    <source>
        <dbReference type="ARBA" id="ARBA00022771"/>
    </source>
</evidence>
<dbReference type="GO" id="GO:0006511">
    <property type="term" value="P:ubiquitin-dependent protein catabolic process"/>
    <property type="evidence" value="ECO:0007669"/>
    <property type="project" value="TreeGrafter"/>
</dbReference>
<feature type="domain" description="RING-type" evidence="6">
    <location>
        <begin position="242"/>
        <end position="283"/>
    </location>
</feature>
<dbReference type="PANTHER" id="PTHR45931">
    <property type="entry name" value="SI:CH211-59O9.10"/>
    <property type="match status" value="1"/>
</dbReference>
<dbReference type="CDD" id="cd16454">
    <property type="entry name" value="RING-H2_PA-TM-RING"/>
    <property type="match status" value="1"/>
</dbReference>
<dbReference type="SUPFAM" id="SSF57850">
    <property type="entry name" value="RING/U-box"/>
    <property type="match status" value="1"/>
</dbReference>
<dbReference type="GO" id="GO:0005634">
    <property type="term" value="C:nucleus"/>
    <property type="evidence" value="ECO:0007669"/>
    <property type="project" value="TreeGrafter"/>
</dbReference>
<dbReference type="Proteomes" id="UP000734854">
    <property type="component" value="Unassembled WGS sequence"/>
</dbReference>
<name>A0A8J5GJP9_ZINOF</name>
<dbReference type="InterPro" id="IPR013083">
    <property type="entry name" value="Znf_RING/FYVE/PHD"/>
</dbReference>
<dbReference type="PROSITE" id="PS50089">
    <property type="entry name" value="ZF_RING_2"/>
    <property type="match status" value="1"/>
</dbReference>
<evidence type="ECO:0000313" key="8">
    <source>
        <dbReference type="Proteomes" id="UP000734854"/>
    </source>
</evidence>
<keyword evidence="1" id="KW-0479">Metal-binding</keyword>
<evidence type="ECO:0000259" key="6">
    <source>
        <dbReference type="PROSITE" id="PS50089"/>
    </source>
</evidence>
<evidence type="ECO:0000256" key="4">
    <source>
        <dbReference type="PROSITE-ProRule" id="PRU00175"/>
    </source>
</evidence>